<reference evidence="2 3" key="1">
    <citation type="submission" date="2020-08" db="EMBL/GenBank/DDBJ databases">
        <title>Genomic Encyclopedia of Type Strains, Phase III (KMG-III): the genomes of soil and plant-associated and newly described type strains.</title>
        <authorList>
            <person name="Whitman W."/>
        </authorList>
    </citation>
    <scope>NUCLEOTIDE SEQUENCE [LARGE SCALE GENOMIC DNA]</scope>
    <source>
        <strain evidence="2 3">CECT 8803</strain>
    </source>
</reference>
<dbReference type="GO" id="GO:0016757">
    <property type="term" value="F:glycosyltransferase activity"/>
    <property type="evidence" value="ECO:0007669"/>
    <property type="project" value="UniProtKB-ARBA"/>
</dbReference>
<evidence type="ECO:0000313" key="3">
    <source>
        <dbReference type="Proteomes" id="UP000581135"/>
    </source>
</evidence>
<dbReference type="Proteomes" id="UP000581135">
    <property type="component" value="Unassembled WGS sequence"/>
</dbReference>
<gene>
    <name evidence="2" type="ORF">FHR98_002343</name>
</gene>
<dbReference type="Pfam" id="PF13477">
    <property type="entry name" value="Glyco_trans_4_2"/>
    <property type="match status" value="1"/>
</dbReference>
<protein>
    <submittedName>
        <fullName evidence="2">Glycosyltransferase involved in cell wall biosynthesis</fullName>
    </submittedName>
</protein>
<keyword evidence="2" id="KW-0808">Transferase</keyword>
<dbReference type="InterPro" id="IPR028098">
    <property type="entry name" value="Glyco_trans_4-like_N"/>
</dbReference>
<dbReference type="EMBL" id="JACHXA010000006">
    <property type="protein sequence ID" value="MBB3066040.1"/>
    <property type="molecule type" value="Genomic_DNA"/>
</dbReference>
<evidence type="ECO:0000313" key="2">
    <source>
        <dbReference type="EMBL" id="MBB3066040.1"/>
    </source>
</evidence>
<proteinExistence type="predicted"/>
<dbReference type="AlphaFoldDB" id="A0A839SWG7"/>
<organism evidence="2 3">
    <name type="scientific">Limibacillus halophilus</name>
    <dbReference type="NCBI Taxonomy" id="1579333"/>
    <lineage>
        <taxon>Bacteria</taxon>
        <taxon>Pseudomonadati</taxon>
        <taxon>Pseudomonadota</taxon>
        <taxon>Alphaproteobacteria</taxon>
        <taxon>Rhodospirillales</taxon>
        <taxon>Rhodovibrionaceae</taxon>
        <taxon>Limibacillus</taxon>
    </lineage>
</organism>
<dbReference type="Gene3D" id="3.40.50.2000">
    <property type="entry name" value="Glycogen Phosphorylase B"/>
    <property type="match status" value="2"/>
</dbReference>
<comment type="caution">
    <text evidence="2">The sequence shown here is derived from an EMBL/GenBank/DDBJ whole genome shotgun (WGS) entry which is preliminary data.</text>
</comment>
<dbReference type="Pfam" id="PF13692">
    <property type="entry name" value="Glyco_trans_1_4"/>
    <property type="match status" value="1"/>
</dbReference>
<accession>A0A839SWG7</accession>
<name>A0A839SWG7_9PROT</name>
<feature type="domain" description="Glycosyltransferase subfamily 4-like N-terminal" evidence="1">
    <location>
        <begin position="7"/>
        <end position="120"/>
    </location>
</feature>
<dbReference type="PANTHER" id="PTHR12526">
    <property type="entry name" value="GLYCOSYLTRANSFERASE"/>
    <property type="match status" value="1"/>
</dbReference>
<evidence type="ECO:0000259" key="1">
    <source>
        <dbReference type="Pfam" id="PF13477"/>
    </source>
</evidence>
<dbReference type="SUPFAM" id="SSF53756">
    <property type="entry name" value="UDP-Glycosyltransferase/glycogen phosphorylase"/>
    <property type="match status" value="1"/>
</dbReference>
<dbReference type="RefSeq" id="WP_183416858.1">
    <property type="nucleotide sequence ID" value="NZ_JACHXA010000006.1"/>
</dbReference>
<dbReference type="PANTHER" id="PTHR12526:SF638">
    <property type="entry name" value="SPORE COAT PROTEIN SA"/>
    <property type="match status" value="1"/>
</dbReference>
<keyword evidence="3" id="KW-1185">Reference proteome</keyword>
<dbReference type="CDD" id="cd03808">
    <property type="entry name" value="GT4_CapM-like"/>
    <property type="match status" value="1"/>
</dbReference>
<sequence>MVRRLIFLVPDAGYFLGHRLALAKAARAAGWEVEVATAPNARQAEIAALGFVVHSLPFRRHGRNLLGAFLSLAAIWRLYRTRRPDLVHHVTLKAVVLGGLAGRLARVPAMVHAVTGLGYLFTAESWDWRLLRWPVKLAVCLATPAQARLLTEHSGDRALLAWTPGLRARARVIDGSGVDTESFAPAPLPKGPTRFLLASRLLKSKGIESYAAAAAELRAAGVRAEFLLAGDLDSGHPDGLERALLERWESMGTIEWVGYCADMPSLLASVHAVVLPSAYGEGIPRCLLEGASVGRALIASELPGCRAIAQDKRNGFIVPSGNIPALAAAMGKLAGDKDLLAQFGKASRDLVLERFSDAQITAATLEVYREIT</sequence>